<dbReference type="Proteomes" id="UP000272942">
    <property type="component" value="Unassembled WGS sequence"/>
</dbReference>
<gene>
    <name evidence="5" type="ORF">ECPE_LOCUS5626</name>
</gene>
<dbReference type="Gene3D" id="1.10.287.1490">
    <property type="match status" value="1"/>
</dbReference>
<feature type="compositionally biased region" description="Basic and acidic residues" evidence="3">
    <location>
        <begin position="409"/>
        <end position="418"/>
    </location>
</feature>
<evidence type="ECO:0000313" key="6">
    <source>
        <dbReference type="Proteomes" id="UP000272942"/>
    </source>
</evidence>
<feature type="coiled-coil region" evidence="2">
    <location>
        <begin position="961"/>
        <end position="1024"/>
    </location>
</feature>
<feature type="coiled-coil region" evidence="2">
    <location>
        <begin position="85"/>
        <end position="112"/>
    </location>
</feature>
<accession>A0A183AF91</accession>
<organism evidence="7">
    <name type="scientific">Echinostoma caproni</name>
    <dbReference type="NCBI Taxonomy" id="27848"/>
    <lineage>
        <taxon>Eukaryota</taxon>
        <taxon>Metazoa</taxon>
        <taxon>Spiralia</taxon>
        <taxon>Lophotrochozoa</taxon>
        <taxon>Platyhelminthes</taxon>
        <taxon>Trematoda</taxon>
        <taxon>Digenea</taxon>
        <taxon>Plagiorchiida</taxon>
        <taxon>Echinostomata</taxon>
        <taxon>Echinostomatoidea</taxon>
        <taxon>Echinostomatidae</taxon>
        <taxon>Echinostoma</taxon>
    </lineage>
</organism>
<dbReference type="InterPro" id="IPR055167">
    <property type="entry name" value="Rootletin-like_CC"/>
</dbReference>
<proteinExistence type="predicted"/>
<sequence length="1026" mass="117415">MFTLCYGQLRTTTENLNSRIDASEARARLLEQERSYDVENTLAKLQEEQQRYIYYPHLPAVPPPPSPKVFPHAQSYVEMPHLAGANDLARANELLRDQLDQAIQANQGLSQDVARLTLAWRHAAQQLDKRETEWREEENAFNDYFAAEHSRLLALWRTVVGLRRQFGDLRQQTDRDLTQVRTEFARYIRNIQSVCGNLEVNMRTAEAQAQATLKRETKQASALEAEAADRIRNLTESLARSQARLAETEAKLTETVAAKERLASQLADRDRILTTMSQLRSGIYSVVEDTEFARHSKKSKRSKRGGRDGMGSSDEEVEDDDEEEEDVTQPGNLLEDPDDHLKATKLLIEHTHVMHQTLSQIAQLVISDSMIADSDEAEEPLLSMQQAEWSSGLPESAEGFAPPLPPRMTEAKTPRSEDASQAPGRALSPSQTGHPMDYREGVESDQMAMRPYGLSKGDINTLRKLAHSKYRAGSSLHLAESTVSAVQTALNRRAAHVHRLRYRTRGLRDQVQALLRRSEELDTERRRTADQLSRLRDELEAQGLENDKLTRERDRVKHNLNLMEEEKKMNENSRISLGEQIRELQTELDRHRSMVHDVSKQREDVVNDRERLQTDLERLSRELNSLKVSLQTAEERAASYREELTSVRETLRRTELEKEVLTQEKTDAVGTGTRARARVDELEQKVSQQTALAQATELRLTEERASLRAERQQLREELDRVYTDRGTLTAELEQLKDNMARVDGTRNRLEAENAELSHERLALVEALNAAERQKAAMLEDLTAYRRENERQAGVITHLSDEKESVAKQKAELVVQLSIVERDARQLGDQITRLKDEKETLEANLFDAQQLITQLQSKQQQLEREIAELKLRRDTLQAELLRAHTNFQVELDKSQRSQKELGTQLNTELEDLRCALNQAERRAKEAEEACLQAVVRADQAVTVMGRQQQLEAETITDREMELRKSAEEVNRLTRSLLAAQRERDEARLHAEQERQRALLRAAEEKSGLQERVSLLQQTVNILNNKSP</sequence>
<evidence type="ECO:0000256" key="1">
    <source>
        <dbReference type="ARBA" id="ARBA00023054"/>
    </source>
</evidence>
<reference evidence="5 6" key="2">
    <citation type="submission" date="2018-11" db="EMBL/GenBank/DDBJ databases">
        <authorList>
            <consortium name="Pathogen Informatics"/>
        </authorList>
    </citation>
    <scope>NUCLEOTIDE SEQUENCE [LARGE SCALE GENOMIC DNA]</scope>
    <source>
        <strain evidence="5 6">Egypt</strain>
    </source>
</reference>
<feature type="domain" description="Rootletin-like coiled-coil" evidence="4">
    <location>
        <begin position="85"/>
        <end position="186"/>
    </location>
</feature>
<keyword evidence="6" id="KW-1185">Reference proteome</keyword>
<feature type="coiled-coil region" evidence="2">
    <location>
        <begin position="816"/>
        <end position="935"/>
    </location>
</feature>
<feature type="region of interest" description="Disordered" evidence="3">
    <location>
        <begin position="294"/>
        <end position="338"/>
    </location>
</feature>
<feature type="coiled-coil region" evidence="2">
    <location>
        <begin position="206"/>
        <end position="265"/>
    </location>
</feature>
<evidence type="ECO:0000313" key="5">
    <source>
        <dbReference type="EMBL" id="VDP76076.1"/>
    </source>
</evidence>
<dbReference type="AlphaFoldDB" id="A0A183AF91"/>
<keyword evidence="1 2" id="KW-0175">Coiled coil</keyword>
<dbReference type="WBParaSite" id="ECPE_0000563901-mRNA-1">
    <property type="protein sequence ID" value="ECPE_0000563901-mRNA-1"/>
    <property type="gene ID" value="ECPE_0000563901"/>
</dbReference>
<feature type="compositionally biased region" description="Acidic residues" evidence="3">
    <location>
        <begin position="313"/>
        <end position="327"/>
    </location>
</feature>
<name>A0A183AF91_9TREM</name>
<dbReference type="OrthoDB" id="3549872at2759"/>
<feature type="coiled-coil region" evidence="2">
    <location>
        <begin position="518"/>
        <end position="787"/>
    </location>
</feature>
<dbReference type="PANTHER" id="PTHR23159">
    <property type="entry name" value="CENTROSOMAL PROTEIN 2"/>
    <property type="match status" value="1"/>
</dbReference>
<protein>
    <submittedName>
        <fullName evidence="7">Myosin_tail_1 domain-containing protein</fullName>
    </submittedName>
</protein>
<evidence type="ECO:0000313" key="7">
    <source>
        <dbReference type="WBParaSite" id="ECPE_0000563901-mRNA-1"/>
    </source>
</evidence>
<dbReference type="EMBL" id="UZAN01042501">
    <property type="protein sequence ID" value="VDP76076.1"/>
    <property type="molecule type" value="Genomic_DNA"/>
</dbReference>
<dbReference type="PANTHER" id="PTHR23159:SF47">
    <property type="entry name" value="TRICHOHYALIN"/>
    <property type="match status" value="1"/>
</dbReference>
<feature type="compositionally biased region" description="Basic residues" evidence="3">
    <location>
        <begin position="295"/>
        <end position="304"/>
    </location>
</feature>
<evidence type="ECO:0000256" key="2">
    <source>
        <dbReference type="SAM" id="Coils"/>
    </source>
</evidence>
<feature type="region of interest" description="Disordered" evidence="3">
    <location>
        <begin position="383"/>
        <end position="438"/>
    </location>
</feature>
<reference evidence="7" key="1">
    <citation type="submission" date="2016-06" db="UniProtKB">
        <authorList>
            <consortium name="WormBaseParasite"/>
        </authorList>
    </citation>
    <scope>IDENTIFICATION</scope>
</reference>
<evidence type="ECO:0000256" key="3">
    <source>
        <dbReference type="SAM" id="MobiDB-lite"/>
    </source>
</evidence>
<evidence type="ECO:0000259" key="4">
    <source>
        <dbReference type="Pfam" id="PF15035"/>
    </source>
</evidence>
<dbReference type="Pfam" id="PF15035">
    <property type="entry name" value="Rootletin"/>
    <property type="match status" value="1"/>
</dbReference>